<evidence type="ECO:0000256" key="8">
    <source>
        <dbReference type="ARBA" id="ARBA00023004"/>
    </source>
</evidence>
<dbReference type="PANTHER" id="PTHR24282:SF224">
    <property type="entry name" value="CYTOCHROME P450 734A1"/>
    <property type="match status" value="1"/>
</dbReference>
<dbReference type="EMBL" id="PQIB02000004">
    <property type="protein sequence ID" value="RLN25394.1"/>
    <property type="molecule type" value="Genomic_DNA"/>
</dbReference>
<evidence type="ECO:0000256" key="3">
    <source>
        <dbReference type="ARBA" id="ARBA00022617"/>
    </source>
</evidence>
<dbReference type="GO" id="GO:0016131">
    <property type="term" value="P:brassinosteroid metabolic process"/>
    <property type="evidence" value="ECO:0007669"/>
    <property type="project" value="TreeGrafter"/>
</dbReference>
<keyword evidence="4 11" id="KW-0812">Transmembrane</keyword>
<keyword evidence="9" id="KW-0503">Monooxygenase</keyword>
<evidence type="ECO:0000256" key="6">
    <source>
        <dbReference type="ARBA" id="ARBA00022989"/>
    </source>
</evidence>
<evidence type="ECO:0000313" key="12">
    <source>
        <dbReference type="EMBL" id="RLN25394.1"/>
    </source>
</evidence>
<organism evidence="12 13">
    <name type="scientific">Panicum miliaceum</name>
    <name type="common">Proso millet</name>
    <name type="synonym">Broomcorn millet</name>
    <dbReference type="NCBI Taxonomy" id="4540"/>
    <lineage>
        <taxon>Eukaryota</taxon>
        <taxon>Viridiplantae</taxon>
        <taxon>Streptophyta</taxon>
        <taxon>Embryophyta</taxon>
        <taxon>Tracheophyta</taxon>
        <taxon>Spermatophyta</taxon>
        <taxon>Magnoliopsida</taxon>
        <taxon>Liliopsida</taxon>
        <taxon>Poales</taxon>
        <taxon>Poaceae</taxon>
        <taxon>PACMAD clade</taxon>
        <taxon>Panicoideae</taxon>
        <taxon>Panicodae</taxon>
        <taxon>Paniceae</taxon>
        <taxon>Panicinae</taxon>
        <taxon>Panicum</taxon>
        <taxon>Panicum sect. Panicum</taxon>
    </lineage>
</organism>
<keyword evidence="3" id="KW-0349">Heme</keyword>
<comment type="similarity">
    <text evidence="2">Belongs to the cytochrome P450 family.</text>
</comment>
<sequence>MGWGWAAAALAAAAYVAAKLMEVLWWRPRRVEEHFARQGIRGPRYRFFVGCVREMVALMVAASAAPMPRPYRSHNVLPRVLAFYHHWRKIYARLGGQGLFPYLPPRTPRDMKVKPTPVCLLPPSRPVPPAAVPIAFTPAPGRRPPPAGGRDMSPAASPPVVVVPAHRSPRRCRHLLAPLSSLLVSCCHPVGQQRVQCNAAGVYRVWWCRTCSAAARTNAAGRHLALPPWRLVGCLLTWCSTFLIWFGPTPRLAVADPDLIREILLSRAEHFDRYESHPMVRQLEGEGLVSLRGEKWAHRRRVLTPAFRMENLKLLLPFVGRTVVDMVDKWRDMAAAGSGEVEIDVSEWFQVVTEDAITRTAFGRSYEDGKAVFKLQTQLMAFASEAFRKVFIPGYR</sequence>
<feature type="transmembrane region" description="Helical" evidence="11">
    <location>
        <begin position="47"/>
        <end position="67"/>
    </location>
</feature>
<dbReference type="Pfam" id="PF00067">
    <property type="entry name" value="p450"/>
    <property type="match status" value="1"/>
</dbReference>
<dbReference type="GO" id="GO:0005506">
    <property type="term" value="F:iron ion binding"/>
    <property type="evidence" value="ECO:0007669"/>
    <property type="project" value="InterPro"/>
</dbReference>
<protein>
    <submittedName>
        <fullName evidence="12">Uncharacterized protein</fullName>
    </submittedName>
</protein>
<evidence type="ECO:0000256" key="2">
    <source>
        <dbReference type="ARBA" id="ARBA00010617"/>
    </source>
</evidence>
<dbReference type="InterPro" id="IPR036396">
    <property type="entry name" value="Cyt_P450_sf"/>
</dbReference>
<keyword evidence="13" id="KW-1185">Reference proteome</keyword>
<gene>
    <name evidence="12" type="ORF">C2845_PM07G00510</name>
</gene>
<dbReference type="GO" id="GO:0020037">
    <property type="term" value="F:heme binding"/>
    <property type="evidence" value="ECO:0007669"/>
    <property type="project" value="InterPro"/>
</dbReference>
<feature type="transmembrane region" description="Helical" evidence="11">
    <location>
        <begin position="6"/>
        <end position="26"/>
    </location>
</feature>
<evidence type="ECO:0000256" key="1">
    <source>
        <dbReference type="ARBA" id="ARBA00004370"/>
    </source>
</evidence>
<proteinExistence type="inferred from homology"/>
<comment type="caution">
    <text evidence="12">The sequence shown here is derived from an EMBL/GenBank/DDBJ whole genome shotgun (WGS) entry which is preliminary data.</text>
</comment>
<evidence type="ECO:0000256" key="9">
    <source>
        <dbReference type="ARBA" id="ARBA00023033"/>
    </source>
</evidence>
<accession>A0A3L6SUP0</accession>
<dbReference type="SUPFAM" id="SSF48264">
    <property type="entry name" value="Cytochrome P450"/>
    <property type="match status" value="1"/>
</dbReference>
<evidence type="ECO:0000256" key="4">
    <source>
        <dbReference type="ARBA" id="ARBA00022692"/>
    </source>
</evidence>
<keyword evidence="8" id="KW-0408">Iron</keyword>
<comment type="subcellular location">
    <subcellularLocation>
        <location evidence="1">Membrane</location>
    </subcellularLocation>
</comment>
<evidence type="ECO:0000313" key="13">
    <source>
        <dbReference type="Proteomes" id="UP000275267"/>
    </source>
</evidence>
<keyword evidence="10 11" id="KW-0472">Membrane</keyword>
<evidence type="ECO:0000256" key="11">
    <source>
        <dbReference type="SAM" id="Phobius"/>
    </source>
</evidence>
<reference evidence="13" key="1">
    <citation type="journal article" date="2019" name="Nat. Commun.">
        <title>The genome of broomcorn millet.</title>
        <authorList>
            <person name="Zou C."/>
            <person name="Miki D."/>
            <person name="Li D."/>
            <person name="Tang Q."/>
            <person name="Xiao L."/>
            <person name="Rajput S."/>
            <person name="Deng P."/>
            <person name="Jia W."/>
            <person name="Huang R."/>
            <person name="Zhang M."/>
            <person name="Sun Y."/>
            <person name="Hu J."/>
            <person name="Fu X."/>
            <person name="Schnable P.S."/>
            <person name="Li F."/>
            <person name="Zhang H."/>
            <person name="Feng B."/>
            <person name="Zhu X."/>
            <person name="Liu R."/>
            <person name="Schnable J.C."/>
            <person name="Zhu J.-K."/>
            <person name="Zhang H."/>
        </authorList>
    </citation>
    <scope>NUCLEOTIDE SEQUENCE [LARGE SCALE GENOMIC DNA]</scope>
</reference>
<dbReference type="GO" id="GO:0016020">
    <property type="term" value="C:membrane"/>
    <property type="evidence" value="ECO:0007669"/>
    <property type="project" value="UniProtKB-SubCell"/>
</dbReference>
<name>A0A3L6SUP0_PANMI</name>
<dbReference type="InterPro" id="IPR001128">
    <property type="entry name" value="Cyt_P450"/>
</dbReference>
<dbReference type="Gene3D" id="1.10.630.10">
    <property type="entry name" value="Cytochrome P450"/>
    <property type="match status" value="1"/>
</dbReference>
<dbReference type="Proteomes" id="UP000275267">
    <property type="component" value="Unassembled WGS sequence"/>
</dbReference>
<dbReference type="InterPro" id="IPR050665">
    <property type="entry name" value="Cytochrome_P450_Monooxygen"/>
</dbReference>
<evidence type="ECO:0000256" key="10">
    <source>
        <dbReference type="ARBA" id="ARBA00023136"/>
    </source>
</evidence>
<dbReference type="AlphaFoldDB" id="A0A3L6SUP0"/>
<keyword evidence="7" id="KW-0560">Oxidoreductase</keyword>
<dbReference type="PANTHER" id="PTHR24282">
    <property type="entry name" value="CYTOCHROME P450 FAMILY MEMBER"/>
    <property type="match status" value="1"/>
</dbReference>
<dbReference type="GO" id="GO:0004497">
    <property type="term" value="F:monooxygenase activity"/>
    <property type="evidence" value="ECO:0007669"/>
    <property type="project" value="UniProtKB-KW"/>
</dbReference>
<keyword evidence="6 11" id="KW-1133">Transmembrane helix</keyword>
<dbReference type="GO" id="GO:0010268">
    <property type="term" value="P:brassinosteroid homeostasis"/>
    <property type="evidence" value="ECO:0007669"/>
    <property type="project" value="TreeGrafter"/>
</dbReference>
<dbReference type="STRING" id="4540.A0A3L6SUP0"/>
<dbReference type="GO" id="GO:0016705">
    <property type="term" value="F:oxidoreductase activity, acting on paired donors, with incorporation or reduction of molecular oxygen"/>
    <property type="evidence" value="ECO:0007669"/>
    <property type="project" value="InterPro"/>
</dbReference>
<evidence type="ECO:0000256" key="7">
    <source>
        <dbReference type="ARBA" id="ARBA00023002"/>
    </source>
</evidence>
<keyword evidence="5" id="KW-0479">Metal-binding</keyword>
<dbReference type="OrthoDB" id="1470350at2759"/>
<evidence type="ECO:0000256" key="5">
    <source>
        <dbReference type="ARBA" id="ARBA00022723"/>
    </source>
</evidence>